<dbReference type="AlphaFoldDB" id="A0A485LC60"/>
<gene>
    <name evidence="3" type="primary">Aste57867_17807</name>
    <name evidence="2" type="ORF">As57867_017746</name>
    <name evidence="3" type="ORF">ASTE57867_17807</name>
</gene>
<evidence type="ECO:0000313" key="2">
    <source>
        <dbReference type="EMBL" id="KAF0690847.1"/>
    </source>
</evidence>
<dbReference type="EMBL" id="CAADRA010006322">
    <property type="protein sequence ID" value="VFT94551.1"/>
    <property type="molecule type" value="Genomic_DNA"/>
</dbReference>
<sequence>MPSQPQPEVQPTDEPTNIESKLVDAIDACTIASIKPPLALADKLAQWEALEQHLHANTADELIVSLDVGGTLFRASKEHLLRFKDSYFHALLESGHWHPNGSNQTYTVDMEPTHFWRVLRFMRTGELTFEGLDDEATYDLQAMLDYLNMDIPGDTHASKFVVSGAGFSPVNGVYSVEDNNYFDECCIYSMVSPVDGVEYTLFRVMLPSKNRRWYISLVVDRRLIGTLSDMDFYFRVCTTVDYVPPRDEWKAWPKNSAAIAPIPTVCPVAWSINTAQPTRTTKASPGTSNGLRDAQDALNQCHGTCSDPSG</sequence>
<dbReference type="PROSITE" id="PS50097">
    <property type="entry name" value="BTB"/>
    <property type="match status" value="1"/>
</dbReference>
<evidence type="ECO:0000313" key="3">
    <source>
        <dbReference type="EMBL" id="VFT94551.1"/>
    </source>
</evidence>
<dbReference type="InterPro" id="IPR011333">
    <property type="entry name" value="SKP1/BTB/POZ_sf"/>
</dbReference>
<dbReference type="CDD" id="cd18316">
    <property type="entry name" value="BTB_POZ_KCTD-like"/>
    <property type="match status" value="1"/>
</dbReference>
<dbReference type="Gene3D" id="3.30.710.10">
    <property type="entry name" value="Potassium Channel Kv1.1, Chain A"/>
    <property type="match status" value="1"/>
</dbReference>
<proteinExistence type="predicted"/>
<reference evidence="3 4" key="1">
    <citation type="submission" date="2019-03" db="EMBL/GenBank/DDBJ databases">
        <authorList>
            <person name="Gaulin E."/>
            <person name="Dumas B."/>
        </authorList>
    </citation>
    <scope>NUCLEOTIDE SEQUENCE [LARGE SCALE GENOMIC DNA]</scope>
    <source>
        <strain evidence="3">CBS 568.67</strain>
    </source>
</reference>
<dbReference type="InterPro" id="IPR003131">
    <property type="entry name" value="T1-type_BTB"/>
</dbReference>
<dbReference type="OrthoDB" id="2414723at2759"/>
<protein>
    <submittedName>
        <fullName evidence="3">Aste57867_17807 protein</fullName>
    </submittedName>
</protein>
<feature type="domain" description="BTB" evidence="1">
    <location>
        <begin position="60"/>
        <end position="131"/>
    </location>
</feature>
<evidence type="ECO:0000259" key="1">
    <source>
        <dbReference type="PROSITE" id="PS50097"/>
    </source>
</evidence>
<reference evidence="2" key="2">
    <citation type="submission" date="2019-06" db="EMBL/GenBank/DDBJ databases">
        <title>Genomics analysis of Aphanomyces spp. identifies a new class of oomycete effector associated with host adaptation.</title>
        <authorList>
            <person name="Gaulin E."/>
        </authorList>
    </citation>
    <scope>NUCLEOTIDE SEQUENCE</scope>
    <source>
        <strain evidence="2">CBS 578.67</strain>
    </source>
</reference>
<dbReference type="SUPFAM" id="SSF54695">
    <property type="entry name" value="POZ domain"/>
    <property type="match status" value="1"/>
</dbReference>
<organism evidence="3 4">
    <name type="scientific">Aphanomyces stellatus</name>
    <dbReference type="NCBI Taxonomy" id="120398"/>
    <lineage>
        <taxon>Eukaryota</taxon>
        <taxon>Sar</taxon>
        <taxon>Stramenopiles</taxon>
        <taxon>Oomycota</taxon>
        <taxon>Saprolegniomycetes</taxon>
        <taxon>Saprolegniales</taxon>
        <taxon>Verrucalvaceae</taxon>
        <taxon>Aphanomyces</taxon>
    </lineage>
</organism>
<dbReference type="EMBL" id="VJMH01006301">
    <property type="protein sequence ID" value="KAF0690847.1"/>
    <property type="molecule type" value="Genomic_DNA"/>
</dbReference>
<dbReference type="GO" id="GO:0051260">
    <property type="term" value="P:protein homooligomerization"/>
    <property type="evidence" value="ECO:0007669"/>
    <property type="project" value="InterPro"/>
</dbReference>
<evidence type="ECO:0000313" key="4">
    <source>
        <dbReference type="Proteomes" id="UP000332933"/>
    </source>
</evidence>
<keyword evidence="4" id="KW-1185">Reference proteome</keyword>
<name>A0A485LC60_9STRA</name>
<dbReference type="Proteomes" id="UP000332933">
    <property type="component" value="Unassembled WGS sequence"/>
</dbReference>
<accession>A0A485LC60</accession>
<dbReference type="Pfam" id="PF02214">
    <property type="entry name" value="BTB_2"/>
    <property type="match status" value="1"/>
</dbReference>
<dbReference type="InterPro" id="IPR000210">
    <property type="entry name" value="BTB/POZ_dom"/>
</dbReference>